<keyword evidence="2" id="KW-1185">Reference proteome</keyword>
<comment type="caution">
    <text evidence="1">The sequence shown here is derived from an EMBL/GenBank/DDBJ whole genome shotgun (WGS) entry which is preliminary data.</text>
</comment>
<sequence length="890" mass="96667">MQISNKVAVITGGARGFGKRLAEMIVERGGKVVLGDILDSEGHSVSLALNAQYNRKVCVYQHCDVSNFNDLQALITRATTEYGALDIVVNNAGIGGSVPWFEHDGSSLSRTIDINLKAPIEGTRLAVKYFTENGRQGCVVNVASMMAFFPVEFGPVYGATKSGIVNFTASCTTLARMDPPIRVNAVAPNFADTAMVRDVVPKENNDVLKMNGILTVDEVVLQMIRCIEDDELAGDSIKMLPGRQPLLHNGRKAVASGFESTYTKSDNELVGITELQMSKVRYLSKSLPAYHIMAPKVFVTRAQAELSAMVNSGFHDLEVLKIANSAFADFWRDEQLEEKLARWAEQPEDVDDDDDYGLIIDDSVTAPPAPPKFTKAGSCSQLPSTTLPKLSASSLGLLPANLPPLPTKSNLNTYVESIETENYDDLVLPEEADQLDKHLSAWKTPCRRLPSWPNQLAAEVTMSGATAVEGDVCRSKEESITPTLGITGAASPQLFQGAQWGAMNIISPPATAPATVTLVVQAPPSLLSPARPRASPGVGLGLIEPGKLGPNANTRQQRVTSSKQRHQNHNQNPNYSYSRTSNGNGSSSPQMGQPPQQQQQPQLVQQQQQQQQRPGRRPVLIRNIQRPVEPIIVGCMRYDPVSRMWLGNEEEGARIASAIAESERQLRVRGMIRNERPIDTGKLARKISQRSGNPNLVPALLLPEDMLVDNLSPDSPVSATSPKMFWRCSSVAAPNSPAAFPASPRAPAASPLSSPRVSTTNAMLPVELGMQGRPALISPSAAVLGVGSSGACGRARPIFDPQNLRWIDPNESQRDAEANPFWNIAALPLEPPSVDAIRQKSRHRSATECIGVNADRNCFALSEEQIEAYLRESSEYESFARHWFPNSPSN</sequence>
<evidence type="ECO:0000313" key="1">
    <source>
        <dbReference type="EMBL" id="KAJ2811270.1"/>
    </source>
</evidence>
<name>A0ACC1LKX9_9FUNG</name>
<organism evidence="1 2">
    <name type="scientific">Coemansia furcata</name>
    <dbReference type="NCBI Taxonomy" id="417177"/>
    <lineage>
        <taxon>Eukaryota</taxon>
        <taxon>Fungi</taxon>
        <taxon>Fungi incertae sedis</taxon>
        <taxon>Zoopagomycota</taxon>
        <taxon>Kickxellomycotina</taxon>
        <taxon>Kickxellomycetes</taxon>
        <taxon>Kickxellales</taxon>
        <taxon>Kickxellaceae</taxon>
        <taxon>Coemansia</taxon>
    </lineage>
</organism>
<gene>
    <name evidence="1" type="ORF">H4S07_002167</name>
</gene>
<dbReference type="Proteomes" id="UP001140096">
    <property type="component" value="Unassembled WGS sequence"/>
</dbReference>
<protein>
    <submittedName>
        <fullName evidence="1">Uncharacterized protein</fullName>
    </submittedName>
</protein>
<evidence type="ECO:0000313" key="2">
    <source>
        <dbReference type="Proteomes" id="UP001140096"/>
    </source>
</evidence>
<proteinExistence type="predicted"/>
<reference evidence="1" key="1">
    <citation type="submission" date="2022-07" db="EMBL/GenBank/DDBJ databases">
        <title>Phylogenomic reconstructions and comparative analyses of Kickxellomycotina fungi.</title>
        <authorList>
            <person name="Reynolds N.K."/>
            <person name="Stajich J.E."/>
            <person name="Barry K."/>
            <person name="Grigoriev I.V."/>
            <person name="Crous P."/>
            <person name="Smith M.E."/>
        </authorList>
    </citation>
    <scope>NUCLEOTIDE SEQUENCE</scope>
    <source>
        <strain evidence="1">CBS 102833</strain>
    </source>
</reference>
<dbReference type="EMBL" id="JANBUP010000487">
    <property type="protein sequence ID" value="KAJ2811270.1"/>
    <property type="molecule type" value="Genomic_DNA"/>
</dbReference>
<accession>A0ACC1LKX9</accession>